<gene>
    <name evidence="1" type="ORF">SAMN04488539_1983</name>
</gene>
<organism evidence="1 2">
    <name type="scientific">Corynebacterium timonense</name>
    <dbReference type="NCBI Taxonomy" id="441500"/>
    <lineage>
        <taxon>Bacteria</taxon>
        <taxon>Bacillati</taxon>
        <taxon>Actinomycetota</taxon>
        <taxon>Actinomycetes</taxon>
        <taxon>Mycobacteriales</taxon>
        <taxon>Corynebacteriaceae</taxon>
        <taxon>Corynebacterium</taxon>
    </lineage>
</organism>
<evidence type="ECO:0000313" key="1">
    <source>
        <dbReference type="EMBL" id="SDS59315.1"/>
    </source>
</evidence>
<dbReference type="RefSeq" id="WP_019193787.1">
    <property type="nucleotide sequence ID" value="NZ_LT629765.1"/>
</dbReference>
<dbReference type="Proteomes" id="UP000182237">
    <property type="component" value="Chromosome I"/>
</dbReference>
<evidence type="ECO:0000313" key="2">
    <source>
        <dbReference type="Proteomes" id="UP000182237"/>
    </source>
</evidence>
<dbReference type="OrthoDB" id="5139616at2"/>
<dbReference type="EMBL" id="LT629765">
    <property type="protein sequence ID" value="SDS59315.1"/>
    <property type="molecule type" value="Genomic_DNA"/>
</dbReference>
<keyword evidence="2" id="KW-1185">Reference proteome</keyword>
<accession>A0A1H1TG79</accession>
<reference evidence="1 2" key="1">
    <citation type="submission" date="2016-10" db="EMBL/GenBank/DDBJ databases">
        <authorList>
            <person name="de Groot N.N."/>
        </authorList>
    </citation>
    <scope>NUCLEOTIDE SEQUENCE [LARGE SCALE GENOMIC DNA]</scope>
    <source>
        <strain evidence="1 2">DSM 45434</strain>
    </source>
</reference>
<dbReference type="STRING" id="1203190.GCA_000312345_00946"/>
<proteinExistence type="predicted"/>
<sequence length="274" mass="29257">MSTPGNSDRAVAPLTLNGGVAAFDPTTLKIAAEVLGLEPGEALRPGAPRVLRSLADVSCTASSVTVKIDTGLLRWDETLAPFAEEFTAYNGSEVWGVHLGKATVVNCGDAVVAAVPMRATTAGGAPIRAWFAELKQAPAELEGFELLARTRHYEARWRRGAEDKKLQRPLTHITVPAQQLTYESSIPNALGTSTAVADIRQQFAANMDETGARVIAETTILTGAPVNLPEEHVFGTNGPVMFWFTEDGSELPFSIIYTTAEAWIVLEGLGRDAP</sequence>
<dbReference type="eggNOG" id="ENOG503417P">
    <property type="taxonomic scope" value="Bacteria"/>
</dbReference>
<dbReference type="AlphaFoldDB" id="A0A1H1TG79"/>
<protein>
    <submittedName>
        <fullName evidence="1">Uncharacterized protein</fullName>
    </submittedName>
</protein>
<name>A0A1H1TG79_9CORY</name>